<keyword evidence="3" id="KW-1185">Reference proteome</keyword>
<evidence type="ECO:0000313" key="2">
    <source>
        <dbReference type="EMBL" id="KAK0486133.1"/>
    </source>
</evidence>
<dbReference type="EMBL" id="JAUEPR010000004">
    <property type="protein sequence ID" value="KAK0486133.1"/>
    <property type="molecule type" value="Genomic_DNA"/>
</dbReference>
<name>A0AA39UGC2_9AGAR</name>
<accession>A0AA39UGC2</accession>
<reference evidence="2" key="1">
    <citation type="submission" date="2023-06" db="EMBL/GenBank/DDBJ databases">
        <authorList>
            <consortium name="Lawrence Berkeley National Laboratory"/>
            <person name="Ahrendt S."/>
            <person name="Sahu N."/>
            <person name="Indic B."/>
            <person name="Wong-Bajracharya J."/>
            <person name="Merenyi Z."/>
            <person name="Ke H.-M."/>
            <person name="Monk M."/>
            <person name="Kocsube S."/>
            <person name="Drula E."/>
            <person name="Lipzen A."/>
            <person name="Balint B."/>
            <person name="Henrissat B."/>
            <person name="Andreopoulos B."/>
            <person name="Martin F.M."/>
            <person name="Harder C.B."/>
            <person name="Rigling D."/>
            <person name="Ford K.L."/>
            <person name="Foster G.D."/>
            <person name="Pangilinan J."/>
            <person name="Papanicolaou A."/>
            <person name="Barry K."/>
            <person name="LaButti K."/>
            <person name="Viragh M."/>
            <person name="Koriabine M."/>
            <person name="Yan M."/>
            <person name="Riley R."/>
            <person name="Champramary S."/>
            <person name="Plett K.L."/>
            <person name="Tsai I.J."/>
            <person name="Slot J."/>
            <person name="Sipos G."/>
            <person name="Plett J."/>
            <person name="Nagy L.G."/>
            <person name="Grigoriev I.V."/>
        </authorList>
    </citation>
    <scope>NUCLEOTIDE SEQUENCE</scope>
    <source>
        <strain evidence="2">ICMP 16352</strain>
    </source>
</reference>
<comment type="caution">
    <text evidence="2">The sequence shown here is derived from an EMBL/GenBank/DDBJ whole genome shotgun (WGS) entry which is preliminary data.</text>
</comment>
<feature type="compositionally biased region" description="Basic and acidic residues" evidence="1">
    <location>
        <begin position="59"/>
        <end position="68"/>
    </location>
</feature>
<feature type="region of interest" description="Disordered" evidence="1">
    <location>
        <begin position="264"/>
        <end position="292"/>
    </location>
</feature>
<sequence>MTSDIALVEGFNELQDGRDAEEPAFLPTPPADEPTITSEEISSALNQEYGIPDDTSAGDDSKQQEAKYEPSVPETVDHDATGIHEENPELVGIAIPVIVEPAVVHTGAATDIVAEPKEEDDGREVNALAEIPSQEVIPAADNPLTVIPQTQTENISSVVDEVPSVPIHDSSAASKFVVDTNKTPSEESPIVVVDEMCTALVNDGPANAIDISYTALPHGSPTLPSEEELSFEPPLVVAVDHHADLRVDNSRVDSSVPTTNEIPAVVVNDSATAPGEQGSARSDDDSPSIQLDTIATDPVDAPIPIDEVLTVDADMVVDVLPQPPNGIDVVETENTTDTPPIVAPANIGSSPPACSGSPAPADPHTPPTQLTIQTGFSPLFTPHAHIKRRPPGLMTTPPSSEGYSSDDVRSPPQRDGDENRHGPDSEQDHTHDQAGDQITVDSQVAVAGMEPSESTPIRIRRDSLTRTPQVVPYHESQGQVCSTTRPLPLQLVYAWCCSVPKQVWFR</sequence>
<dbReference type="Proteomes" id="UP001175227">
    <property type="component" value="Unassembled WGS sequence"/>
</dbReference>
<proteinExistence type="predicted"/>
<feature type="region of interest" description="Disordered" evidence="1">
    <location>
        <begin position="1"/>
        <end position="79"/>
    </location>
</feature>
<evidence type="ECO:0000313" key="3">
    <source>
        <dbReference type="Proteomes" id="UP001175227"/>
    </source>
</evidence>
<dbReference type="AlphaFoldDB" id="A0AA39UGC2"/>
<feature type="compositionally biased region" description="Low complexity" evidence="1">
    <location>
        <begin position="348"/>
        <end position="359"/>
    </location>
</feature>
<protein>
    <submittedName>
        <fullName evidence="2">Uncharacterized protein</fullName>
    </submittedName>
</protein>
<feature type="compositionally biased region" description="Polar residues" evidence="1">
    <location>
        <begin position="35"/>
        <end position="46"/>
    </location>
</feature>
<organism evidence="2 3">
    <name type="scientific">Armillaria novae-zelandiae</name>
    <dbReference type="NCBI Taxonomy" id="153914"/>
    <lineage>
        <taxon>Eukaryota</taxon>
        <taxon>Fungi</taxon>
        <taxon>Dikarya</taxon>
        <taxon>Basidiomycota</taxon>
        <taxon>Agaricomycotina</taxon>
        <taxon>Agaricomycetes</taxon>
        <taxon>Agaricomycetidae</taxon>
        <taxon>Agaricales</taxon>
        <taxon>Marasmiineae</taxon>
        <taxon>Physalacriaceae</taxon>
        <taxon>Armillaria</taxon>
    </lineage>
</organism>
<gene>
    <name evidence="2" type="ORF">IW261DRAFT_781710</name>
</gene>
<feature type="compositionally biased region" description="Basic and acidic residues" evidence="1">
    <location>
        <begin position="406"/>
        <end position="434"/>
    </location>
</feature>
<feature type="region of interest" description="Disordered" evidence="1">
    <location>
        <begin position="332"/>
        <end position="435"/>
    </location>
</feature>
<feature type="compositionally biased region" description="Polar residues" evidence="1">
    <location>
        <begin position="367"/>
        <end position="376"/>
    </location>
</feature>
<evidence type="ECO:0000256" key="1">
    <source>
        <dbReference type="SAM" id="MobiDB-lite"/>
    </source>
</evidence>